<dbReference type="SUPFAM" id="SSF49785">
    <property type="entry name" value="Galactose-binding domain-like"/>
    <property type="match status" value="2"/>
</dbReference>
<evidence type="ECO:0000259" key="3">
    <source>
        <dbReference type="Pfam" id="PF02837"/>
    </source>
</evidence>
<dbReference type="Pfam" id="PF02837">
    <property type="entry name" value="Glyco_hydro_2_N"/>
    <property type="match status" value="1"/>
</dbReference>
<dbReference type="Gene3D" id="3.40.50.880">
    <property type="match status" value="1"/>
</dbReference>
<organism evidence="4 5">
    <name type="scientific">Ginsengibacter hankyongi</name>
    <dbReference type="NCBI Taxonomy" id="2607284"/>
    <lineage>
        <taxon>Bacteria</taxon>
        <taxon>Pseudomonadati</taxon>
        <taxon>Bacteroidota</taxon>
        <taxon>Chitinophagia</taxon>
        <taxon>Chitinophagales</taxon>
        <taxon>Chitinophagaceae</taxon>
        <taxon>Ginsengibacter</taxon>
    </lineage>
</organism>
<feature type="domain" description="Glycosyl hydrolases family 2 sugar binding" evidence="3">
    <location>
        <begin position="1132"/>
        <end position="1239"/>
    </location>
</feature>
<comment type="caution">
    <text evidence="4">The sequence shown here is derived from an EMBL/GenBank/DDBJ whole genome shotgun (WGS) entry which is preliminary data.</text>
</comment>
<dbReference type="Proteomes" id="UP000326903">
    <property type="component" value="Unassembled WGS sequence"/>
</dbReference>
<evidence type="ECO:0000313" key="5">
    <source>
        <dbReference type="Proteomes" id="UP000326903"/>
    </source>
</evidence>
<dbReference type="CDD" id="cd03143">
    <property type="entry name" value="A4_beta-galactosidase_middle_domain"/>
    <property type="match status" value="1"/>
</dbReference>
<sequence length="1269" mass="145719">MHREKNRIAYHYFLMTVTAIVLAGLLSSSFSPGKRLVVTSLKNISNGDTTIVDTLAAHFKNPPPEYSLFPFWSLNNTLDSAKLNWQTDQMIDKGVYGAFMHAREGLDESATPYFSDGWWNAIASTVKHAHEKGFFTGLYDEDKWPSGSAGGRTIRANPERNIKKIMRYSDFEVPGAQTMQLNFPYDPMAIFAGKISDRGVYDFSSQQDLTPLLGKDWKVPPGKWAIIVFTLIKDPQEQINYMDSTSVADFIHITHDEYYKRLGKYFGNTIPGVFFDEIYANSSDRNNNIFWTDDFLQKFKKIKGYDLRPYLPLMIFNDPKYSSIARYDFFDVVRNLYSKAWFKQYAQWTNEHHIWVTGHTTEELIQYIRQSDYFYTEGQLQRPCTDNEDFRYGNPREIDWFNPKQISSVGRNYGKSRVAAESMGSGGYTIPLEEYRYGFSMLGVYGVNMFIPHLFHYSMDRPENQADWPPSWFYQNPYWKYFKPLATYAQRISYMLSQGKYNCKVAIAYPLTELWLGGYATPVNDEYYKEVQRQLLEHHIDYDIVDPYSLSVAVSDSNGLQVGKNHYKVLILPALKAIQTEAMKKINAFISKGGIVIGLNQLPSASEKGTPADPFIIKSMTDIFGFEPNDLRQDQYHTWDKERKYHYTLKSNTAGGKGIFTRYVEQLTDIIHDQITPDILVEGAQNDWLQYQHRTIAGKEVFFLVNSHKVANSFKISFENIGKPYLWNPETGAISEVSNYRVYNNRLEMQLDFKPWESYFIVIEPGQIKSNNVLVSSVDLEDVRLMQKNDSVTINGWSSGNSSHQINFLNGNTLVSKKWRGTSSLPEIPLMGNWQFQLCPDALNYKWSPSVISDTLAIPVMNFKAGNNQQWKNIKVEDQFSSIKGCARYLSSWQASWISYYDYSMHLSPLGGGTVYFRKNIVANGAVKDASLDITADEAYELFINGKLVGKNANWKNVDHYSITDFIISGTNTILVKTSNTKGLLLEGAVTLKNNNTILLMTDTTWQASKDKVNWLPALLYAAPPLGHWGDIERPSHKLHFPLTVWYRQALPPGVEAIIKPSVKGRYYIFINDHLIKFNDQGIARINQFLRQDSNILSIKVHVKDYNDGLQKPVKFICSKASVPLRSWGDMNLGWYSGRALYTHSVQISEQYFKPETKMILDLGKVDYFAEIWVNDRLVCYRPWTPFNADITKYVHQGENKITIAVANLLANQASWDMMDANIDNKDARWWNFGSIVREKEKLTSGLLGPVKIILYVRDSIQIAIKDIQ</sequence>
<dbReference type="RefSeq" id="WP_150413278.1">
    <property type="nucleotide sequence ID" value="NZ_VYQF01000001.1"/>
</dbReference>
<evidence type="ECO:0000313" key="4">
    <source>
        <dbReference type="EMBL" id="KAA9041189.1"/>
    </source>
</evidence>
<reference evidence="4 5" key="1">
    <citation type="submission" date="2019-09" db="EMBL/GenBank/DDBJ databases">
        <title>Draft genome sequence of Ginsengibacter sp. BR5-29.</title>
        <authorList>
            <person name="Im W.-T."/>
        </authorList>
    </citation>
    <scope>NUCLEOTIDE SEQUENCE [LARGE SCALE GENOMIC DNA]</scope>
    <source>
        <strain evidence="4 5">BR5-29</strain>
    </source>
</reference>
<dbReference type="Gene3D" id="2.60.120.260">
    <property type="entry name" value="Galactose-binding domain-like"/>
    <property type="match status" value="2"/>
</dbReference>
<evidence type="ECO:0000256" key="1">
    <source>
        <dbReference type="ARBA" id="ARBA00007401"/>
    </source>
</evidence>
<dbReference type="InterPro" id="IPR053161">
    <property type="entry name" value="Ulvan_degrading_GH"/>
</dbReference>
<keyword evidence="5" id="KW-1185">Reference proteome</keyword>
<gene>
    <name evidence="4" type="ORF">FW778_03905</name>
</gene>
<dbReference type="GO" id="GO:0005975">
    <property type="term" value="P:carbohydrate metabolic process"/>
    <property type="evidence" value="ECO:0007669"/>
    <property type="project" value="InterPro"/>
</dbReference>
<dbReference type="PANTHER" id="PTHR36848:SF2">
    <property type="entry name" value="SECRETED PROTEIN"/>
    <property type="match status" value="1"/>
</dbReference>
<dbReference type="PANTHER" id="PTHR36848">
    <property type="entry name" value="DNA-BINDING PROTEIN (PUTATIVE SECRETED PROTEIN)-RELATED"/>
    <property type="match status" value="1"/>
</dbReference>
<dbReference type="AlphaFoldDB" id="A0A5J5IJH0"/>
<keyword evidence="2" id="KW-0472">Membrane</keyword>
<feature type="transmembrane region" description="Helical" evidence="2">
    <location>
        <begin position="12"/>
        <end position="30"/>
    </location>
</feature>
<accession>A0A5J5IJH0</accession>
<comment type="similarity">
    <text evidence="1">Belongs to the glycosyl hydrolase 2 family.</text>
</comment>
<dbReference type="InterPro" id="IPR006104">
    <property type="entry name" value="Glyco_hydro_2_N"/>
</dbReference>
<dbReference type="NCBIfam" id="NF045579">
    <property type="entry name" value="rhamnoside_JR"/>
    <property type="match status" value="1"/>
</dbReference>
<name>A0A5J5IJH0_9BACT</name>
<dbReference type="EMBL" id="VYQF01000001">
    <property type="protein sequence ID" value="KAA9041189.1"/>
    <property type="molecule type" value="Genomic_DNA"/>
</dbReference>
<dbReference type="InterPro" id="IPR029062">
    <property type="entry name" value="Class_I_gatase-like"/>
</dbReference>
<proteinExistence type="inferred from homology"/>
<evidence type="ECO:0000256" key="2">
    <source>
        <dbReference type="SAM" id="Phobius"/>
    </source>
</evidence>
<dbReference type="GO" id="GO:0004553">
    <property type="term" value="F:hydrolase activity, hydrolyzing O-glycosyl compounds"/>
    <property type="evidence" value="ECO:0007669"/>
    <property type="project" value="InterPro"/>
</dbReference>
<keyword evidence="2" id="KW-1133">Transmembrane helix</keyword>
<protein>
    <recommendedName>
        <fullName evidence="3">Glycosyl hydrolases family 2 sugar binding domain-containing protein</fullName>
    </recommendedName>
</protein>
<keyword evidence="2" id="KW-0812">Transmembrane</keyword>
<dbReference type="InterPro" id="IPR008979">
    <property type="entry name" value="Galactose-bd-like_sf"/>
</dbReference>
<dbReference type="Pfam" id="PF17132">
    <property type="entry name" value="Glyco_hydro_106"/>
    <property type="match status" value="1"/>
</dbReference>